<evidence type="ECO:0000256" key="2">
    <source>
        <dbReference type="ARBA" id="ARBA00009142"/>
    </source>
</evidence>
<reference evidence="9 10" key="1">
    <citation type="submission" date="2024-04" db="EMBL/GenBank/DDBJ databases">
        <title>Human intestinal bacterial collection.</title>
        <authorList>
            <person name="Pauvert C."/>
            <person name="Hitch T.C.A."/>
            <person name="Clavel T."/>
        </authorList>
    </citation>
    <scope>NUCLEOTIDE SEQUENCE [LARGE SCALE GENOMIC DNA]</scope>
    <source>
        <strain evidence="9 10">CLA-AA-H197</strain>
    </source>
</reference>
<evidence type="ECO:0000256" key="7">
    <source>
        <dbReference type="ARBA" id="ARBA00023136"/>
    </source>
</evidence>
<feature type="transmembrane region" description="Helical" evidence="8">
    <location>
        <begin position="104"/>
        <end position="121"/>
    </location>
</feature>
<evidence type="ECO:0000256" key="6">
    <source>
        <dbReference type="ARBA" id="ARBA00022989"/>
    </source>
</evidence>
<accession>A0ABV1IEZ9</accession>
<gene>
    <name evidence="9" type="ORF">AAAT05_02570</name>
</gene>
<dbReference type="Proteomes" id="UP001478817">
    <property type="component" value="Unassembled WGS sequence"/>
</dbReference>
<proteinExistence type="inferred from homology"/>
<feature type="transmembrane region" description="Helical" evidence="8">
    <location>
        <begin position="234"/>
        <end position="252"/>
    </location>
</feature>
<evidence type="ECO:0000256" key="8">
    <source>
        <dbReference type="RuleBase" id="RU363041"/>
    </source>
</evidence>
<evidence type="ECO:0000256" key="5">
    <source>
        <dbReference type="ARBA" id="ARBA00022692"/>
    </source>
</evidence>
<feature type="transmembrane region" description="Helical" evidence="8">
    <location>
        <begin position="205"/>
        <end position="227"/>
    </location>
</feature>
<keyword evidence="4 8" id="KW-1003">Cell membrane</keyword>
<keyword evidence="10" id="KW-1185">Reference proteome</keyword>
<dbReference type="InterPro" id="IPR002781">
    <property type="entry name" value="TM_pro_TauE-like"/>
</dbReference>
<comment type="caution">
    <text evidence="9">The sequence shown here is derived from an EMBL/GenBank/DDBJ whole genome shotgun (WGS) entry which is preliminary data.</text>
</comment>
<feature type="transmembrane region" description="Helical" evidence="8">
    <location>
        <begin position="141"/>
        <end position="166"/>
    </location>
</feature>
<keyword evidence="3" id="KW-0813">Transport</keyword>
<keyword evidence="6 8" id="KW-1133">Transmembrane helix</keyword>
<organism evidence="9 10">
    <name type="scientific">Paratractidigestivibacter faecalis</name>
    <dbReference type="NCBI Taxonomy" id="2292441"/>
    <lineage>
        <taxon>Bacteria</taxon>
        <taxon>Bacillati</taxon>
        <taxon>Actinomycetota</taxon>
        <taxon>Coriobacteriia</taxon>
        <taxon>Coriobacteriales</taxon>
        <taxon>Atopobiaceae</taxon>
        <taxon>Paratractidigestivibacter</taxon>
    </lineage>
</organism>
<evidence type="ECO:0000256" key="4">
    <source>
        <dbReference type="ARBA" id="ARBA00022475"/>
    </source>
</evidence>
<evidence type="ECO:0000256" key="1">
    <source>
        <dbReference type="ARBA" id="ARBA00004651"/>
    </source>
</evidence>
<name>A0ABV1IEZ9_9ACTN</name>
<sequence>MPLSLPDPHILLILCPLVFLGSFVDAIAGGGGLITLPAYLLCGLPAHLAIGTNKMSSMVGTAFSCGRFVRSGYVDWGLAVPAAACSLAASVGGARLSMLLPEERFRVVLMVLLPVVAALTLRRRALLPATEEMPRGRRRAVMCCVALACGVYDGFYGPGTGTFLILGLSAFARLGVTDCAGQTKVINLASNVSGFATLALAGQSWIALGAVASAFSVAGHLLGAGMVMRGGSRVVRPIILLVLAILFAKTALEMAGLA</sequence>
<comment type="similarity">
    <text evidence="2 8">Belongs to the 4-toluene sulfonate uptake permease (TSUP) (TC 2.A.102) family.</text>
</comment>
<evidence type="ECO:0000256" key="3">
    <source>
        <dbReference type="ARBA" id="ARBA00022448"/>
    </source>
</evidence>
<dbReference type="EMBL" id="JBBNGS010000003">
    <property type="protein sequence ID" value="MEQ2637234.1"/>
    <property type="molecule type" value="Genomic_DNA"/>
</dbReference>
<dbReference type="RefSeq" id="WP_349181672.1">
    <property type="nucleotide sequence ID" value="NZ_JBBNGS010000003.1"/>
</dbReference>
<comment type="subcellular location">
    <subcellularLocation>
        <location evidence="1 8">Cell membrane</location>
        <topology evidence="1 8">Multi-pass membrane protein</topology>
    </subcellularLocation>
</comment>
<protein>
    <recommendedName>
        <fullName evidence="8">Probable membrane transporter protein</fullName>
    </recommendedName>
</protein>
<dbReference type="PANTHER" id="PTHR30269:SF0">
    <property type="entry name" value="MEMBRANE TRANSPORTER PROTEIN YFCA-RELATED"/>
    <property type="match status" value="1"/>
</dbReference>
<dbReference type="Pfam" id="PF01925">
    <property type="entry name" value="TauE"/>
    <property type="match status" value="1"/>
</dbReference>
<dbReference type="InterPro" id="IPR052017">
    <property type="entry name" value="TSUP"/>
</dbReference>
<feature type="transmembrane region" description="Helical" evidence="8">
    <location>
        <begin position="36"/>
        <end position="52"/>
    </location>
</feature>
<evidence type="ECO:0000313" key="10">
    <source>
        <dbReference type="Proteomes" id="UP001478817"/>
    </source>
</evidence>
<evidence type="ECO:0000313" key="9">
    <source>
        <dbReference type="EMBL" id="MEQ2637234.1"/>
    </source>
</evidence>
<dbReference type="PANTHER" id="PTHR30269">
    <property type="entry name" value="TRANSMEMBRANE PROTEIN YFCA"/>
    <property type="match status" value="1"/>
</dbReference>
<keyword evidence="5 8" id="KW-0812">Transmembrane</keyword>
<keyword evidence="7 8" id="KW-0472">Membrane</keyword>
<feature type="transmembrane region" description="Helical" evidence="8">
    <location>
        <begin position="73"/>
        <end position="92"/>
    </location>
</feature>